<feature type="transmembrane region" description="Helical" evidence="8">
    <location>
        <begin position="23"/>
        <end position="46"/>
    </location>
</feature>
<evidence type="ECO:0000256" key="5">
    <source>
        <dbReference type="ARBA" id="ARBA00022840"/>
    </source>
</evidence>
<evidence type="ECO:0000313" key="12">
    <source>
        <dbReference type="Proteomes" id="UP001178507"/>
    </source>
</evidence>
<dbReference type="PROSITE" id="PS50929">
    <property type="entry name" value="ABC_TM1F"/>
    <property type="match status" value="1"/>
</dbReference>
<keyword evidence="5" id="KW-0067">ATP-binding</keyword>
<dbReference type="SUPFAM" id="SSF52540">
    <property type="entry name" value="P-loop containing nucleoside triphosphate hydrolases"/>
    <property type="match status" value="1"/>
</dbReference>
<dbReference type="Proteomes" id="UP001178507">
    <property type="component" value="Unassembled WGS sequence"/>
</dbReference>
<organism evidence="11 12">
    <name type="scientific">Effrenium voratum</name>
    <dbReference type="NCBI Taxonomy" id="2562239"/>
    <lineage>
        <taxon>Eukaryota</taxon>
        <taxon>Sar</taxon>
        <taxon>Alveolata</taxon>
        <taxon>Dinophyceae</taxon>
        <taxon>Suessiales</taxon>
        <taxon>Symbiodiniaceae</taxon>
        <taxon>Effrenium</taxon>
    </lineage>
</organism>
<dbReference type="InterPro" id="IPR050835">
    <property type="entry name" value="ABC_transporter_sub-D"/>
</dbReference>
<feature type="transmembrane region" description="Helical" evidence="8">
    <location>
        <begin position="66"/>
        <end position="83"/>
    </location>
</feature>
<keyword evidence="6 8" id="KW-1133">Transmembrane helix</keyword>
<evidence type="ECO:0000256" key="7">
    <source>
        <dbReference type="ARBA" id="ARBA00023136"/>
    </source>
</evidence>
<reference evidence="11" key="1">
    <citation type="submission" date="2023-08" db="EMBL/GenBank/DDBJ databases">
        <authorList>
            <person name="Chen Y."/>
            <person name="Shah S."/>
            <person name="Dougan E. K."/>
            <person name="Thang M."/>
            <person name="Chan C."/>
        </authorList>
    </citation>
    <scope>NUCLEOTIDE SEQUENCE</scope>
</reference>
<dbReference type="Gene3D" id="1.20.1560.10">
    <property type="entry name" value="ABC transporter type 1, transmembrane domain"/>
    <property type="match status" value="1"/>
</dbReference>
<evidence type="ECO:0000256" key="4">
    <source>
        <dbReference type="ARBA" id="ARBA00022741"/>
    </source>
</evidence>
<dbReference type="Gene3D" id="3.40.50.300">
    <property type="entry name" value="P-loop containing nucleotide triphosphate hydrolases"/>
    <property type="match status" value="1"/>
</dbReference>
<dbReference type="InterPro" id="IPR011527">
    <property type="entry name" value="ABC1_TM_dom"/>
</dbReference>
<dbReference type="PROSITE" id="PS50893">
    <property type="entry name" value="ABC_TRANSPORTER_2"/>
    <property type="match status" value="1"/>
</dbReference>
<keyword evidence="4" id="KW-0547">Nucleotide-binding</keyword>
<dbReference type="PANTHER" id="PTHR11384:SF55">
    <property type="entry name" value="ATP-BINDING CASSETTE TRANSPORTER"/>
    <property type="match status" value="1"/>
</dbReference>
<comment type="similarity">
    <text evidence="1">Belongs to the ABC transporter superfamily. ABCD family. Peroxisomal fatty acyl CoA transporter (TC 3.A.1.203) subfamily.</text>
</comment>
<keyword evidence="7 8" id="KW-0472">Membrane</keyword>
<sequence length="587" mass="65659">MDALRGAVILARHAFQDTRGPRAVAWSVAVFLLLLAEVATAGHYSVVQKHLITALQAKNAPVFKKSLWQVGGIILFISPIIALREYAAGMLGMNWRTSLTTRLARRYLTPPKGSERHPYYALTLTGEIDNPDQRICQDVGHFVNSAVSFTQDMIRTTLSVLTFAPVLYSISPTACLGGIAYAVTGTLVSARGFGIWLGFYKMQSLQQEATLRYKLIRVRENAESIAFFDGGEAEWSKFKTSFDSLLQTLQKTVMVAVGYGMLNRSFQWATFAVTPLLVGPAYLEGKVEYGVIAQATMAFNIILEACTLVMQRLESLSDISVRIRRLAALDQALEPTQREPGISRRQAHMLRFQGVSLQTPRSDVCQVLFENVSFEVPEGQSLLVVGESGIGKSSLLRAAAGLWVKGCGTIELCDRHSVFFMPQKPYMFLGSLKEQLLYPHADDVRPDADVEEALRQVHLQDLLDRHNLSDTKDWASLLSLGQQQRINFARVLLRPSIQFALMDECTSACDPENEMLLYQLLRQRLRSYVSVGHRPSLQNFHSHALWLRRSAFGPAEVTMHSMVEYQMMKKSIQQLSASLIIFLSKCL</sequence>
<keyword evidence="2" id="KW-0813">Transport</keyword>
<name>A0AA36J9U3_9DINO</name>
<dbReference type="SMART" id="SM00382">
    <property type="entry name" value="AAA"/>
    <property type="match status" value="1"/>
</dbReference>
<comment type="caution">
    <text evidence="11">The sequence shown here is derived from an EMBL/GenBank/DDBJ whole genome shotgun (WGS) entry which is preliminary data.</text>
</comment>
<evidence type="ECO:0000256" key="6">
    <source>
        <dbReference type="ARBA" id="ARBA00022989"/>
    </source>
</evidence>
<evidence type="ECO:0000259" key="9">
    <source>
        <dbReference type="PROSITE" id="PS50893"/>
    </source>
</evidence>
<dbReference type="InterPro" id="IPR036640">
    <property type="entry name" value="ABC1_TM_sf"/>
</dbReference>
<evidence type="ECO:0000259" key="10">
    <source>
        <dbReference type="PROSITE" id="PS50929"/>
    </source>
</evidence>
<accession>A0AA36J9U3</accession>
<feature type="domain" description="ABC transmembrane type-1" evidence="10">
    <location>
        <begin position="28"/>
        <end position="318"/>
    </location>
</feature>
<dbReference type="Pfam" id="PF06472">
    <property type="entry name" value="ABC_membrane_2"/>
    <property type="match status" value="1"/>
</dbReference>
<evidence type="ECO:0000256" key="3">
    <source>
        <dbReference type="ARBA" id="ARBA00022692"/>
    </source>
</evidence>
<keyword evidence="12" id="KW-1185">Reference proteome</keyword>
<dbReference type="InterPro" id="IPR003439">
    <property type="entry name" value="ABC_transporter-like_ATP-bd"/>
</dbReference>
<proteinExistence type="inferred from homology"/>
<dbReference type="CDD" id="cd03223">
    <property type="entry name" value="ABCD_peroxisomal_ALDP"/>
    <property type="match status" value="1"/>
</dbReference>
<dbReference type="SUPFAM" id="SSF90123">
    <property type="entry name" value="ABC transporter transmembrane region"/>
    <property type="match status" value="1"/>
</dbReference>
<feature type="domain" description="ABC transporter" evidence="9">
    <location>
        <begin position="350"/>
        <end position="575"/>
    </location>
</feature>
<keyword evidence="3 8" id="KW-0812">Transmembrane</keyword>
<dbReference type="GO" id="GO:0016887">
    <property type="term" value="F:ATP hydrolysis activity"/>
    <property type="evidence" value="ECO:0007669"/>
    <property type="project" value="InterPro"/>
</dbReference>
<dbReference type="Pfam" id="PF00005">
    <property type="entry name" value="ABC_tran"/>
    <property type="match status" value="1"/>
</dbReference>
<dbReference type="PROSITE" id="PS00211">
    <property type="entry name" value="ABC_TRANSPORTER_1"/>
    <property type="match status" value="1"/>
</dbReference>
<dbReference type="InterPro" id="IPR003593">
    <property type="entry name" value="AAA+_ATPase"/>
</dbReference>
<dbReference type="GO" id="GO:0140359">
    <property type="term" value="F:ABC-type transporter activity"/>
    <property type="evidence" value="ECO:0007669"/>
    <property type="project" value="InterPro"/>
</dbReference>
<dbReference type="InterPro" id="IPR027417">
    <property type="entry name" value="P-loop_NTPase"/>
</dbReference>
<evidence type="ECO:0000256" key="2">
    <source>
        <dbReference type="ARBA" id="ARBA00022448"/>
    </source>
</evidence>
<dbReference type="PANTHER" id="PTHR11384">
    <property type="entry name" value="ATP-BINDING CASSETTE, SUB-FAMILY D MEMBER"/>
    <property type="match status" value="1"/>
</dbReference>
<dbReference type="InterPro" id="IPR017871">
    <property type="entry name" value="ABC_transporter-like_CS"/>
</dbReference>
<evidence type="ECO:0000256" key="1">
    <source>
        <dbReference type="ARBA" id="ARBA00008575"/>
    </source>
</evidence>
<protein>
    <submittedName>
        <fullName evidence="11">Uncharacterized protein</fullName>
    </submittedName>
</protein>
<dbReference type="GO" id="GO:0005524">
    <property type="term" value="F:ATP binding"/>
    <property type="evidence" value="ECO:0007669"/>
    <property type="project" value="UniProtKB-KW"/>
</dbReference>
<gene>
    <name evidence="11" type="ORF">EVOR1521_LOCUS24833</name>
</gene>
<dbReference type="AlphaFoldDB" id="A0AA36J9U3"/>
<evidence type="ECO:0000256" key="8">
    <source>
        <dbReference type="SAM" id="Phobius"/>
    </source>
</evidence>
<dbReference type="EMBL" id="CAUJNA010003428">
    <property type="protein sequence ID" value="CAJ1401744.1"/>
    <property type="molecule type" value="Genomic_DNA"/>
</dbReference>
<dbReference type="GO" id="GO:0016020">
    <property type="term" value="C:membrane"/>
    <property type="evidence" value="ECO:0007669"/>
    <property type="project" value="InterPro"/>
</dbReference>
<evidence type="ECO:0000313" key="11">
    <source>
        <dbReference type="EMBL" id="CAJ1401744.1"/>
    </source>
</evidence>